<protein>
    <submittedName>
        <fullName evidence="1">Uncharacterized protein</fullName>
    </submittedName>
</protein>
<dbReference type="EMBL" id="CP004120">
    <property type="protein sequence ID" value="AGT43305.1"/>
    <property type="molecule type" value="Genomic_DNA"/>
</dbReference>
<dbReference type="Proteomes" id="UP000015620">
    <property type="component" value="Chromosome"/>
</dbReference>
<proteinExistence type="predicted"/>
<reference evidence="1 2" key="1">
    <citation type="journal article" date="2013" name="PLoS ONE">
        <title>Genome-Wide Relatedness of Treponema pedis, from Gingiva and Necrotic Skin Lesions of Pigs, with the Human Oral Pathogen Treponema denticola.</title>
        <authorList>
            <person name="Svartstrom O."/>
            <person name="Mushtaq M."/>
            <person name="Pringle M."/>
            <person name="Segerman B."/>
        </authorList>
    </citation>
    <scope>NUCLEOTIDE SEQUENCE [LARGE SCALE GENOMIC DNA]</scope>
    <source>
        <strain evidence="1">T A4</strain>
    </source>
</reference>
<evidence type="ECO:0000313" key="1">
    <source>
        <dbReference type="EMBL" id="AGT43305.1"/>
    </source>
</evidence>
<organism evidence="1 2">
    <name type="scientific">Treponema pedis str. T A4</name>
    <dbReference type="NCBI Taxonomy" id="1291379"/>
    <lineage>
        <taxon>Bacteria</taxon>
        <taxon>Pseudomonadati</taxon>
        <taxon>Spirochaetota</taxon>
        <taxon>Spirochaetia</taxon>
        <taxon>Spirochaetales</taxon>
        <taxon>Treponemataceae</taxon>
        <taxon>Treponema</taxon>
    </lineage>
</organism>
<keyword evidence="2" id="KW-1185">Reference proteome</keyword>
<dbReference type="AlphaFoldDB" id="S5ZT58"/>
<evidence type="ECO:0000313" key="2">
    <source>
        <dbReference type="Proteomes" id="UP000015620"/>
    </source>
</evidence>
<dbReference type="KEGG" id="tped:TPE_0809"/>
<dbReference type="HOGENOM" id="CLU_2995349_0_0_12"/>
<accession>S5ZT58</accession>
<name>S5ZT58_9SPIR</name>
<sequence length="57" mass="6421">MFYTPNSTVPEQGVYKPAINLTNVDFPEPFSATISIVSPCFIVRFMPCTTAYWLSDI</sequence>
<gene>
    <name evidence="1" type="ORF">TPE_0809</name>
</gene>
<dbReference type="PATRIC" id="fig|1291379.3.peg.805"/>